<keyword evidence="2" id="KW-1185">Reference proteome</keyword>
<reference evidence="1 2" key="1">
    <citation type="submission" date="2016-09" db="EMBL/GenBank/DDBJ databases">
        <title>Draft Genome Sequence of four Alteromonas macleodii strains isolated from copper coupons and grown long-term at elevated copper levels.</title>
        <authorList>
            <person name="Cusick K."/>
            <person name="Dale J."/>
            <person name="Little B."/>
            <person name="Biffinger J."/>
        </authorList>
    </citation>
    <scope>NUCLEOTIDE SEQUENCE [LARGE SCALE GENOMIC DNA]</scope>
    <source>
        <strain evidence="1 2">KCP01</strain>
    </source>
</reference>
<name>A0AB36FN86_ALTMA</name>
<organism evidence="1 2">
    <name type="scientific">Alteromonas macleodii</name>
    <name type="common">Pseudoalteromonas macleodii</name>
    <dbReference type="NCBI Taxonomy" id="28108"/>
    <lineage>
        <taxon>Bacteria</taxon>
        <taxon>Pseudomonadati</taxon>
        <taxon>Pseudomonadota</taxon>
        <taxon>Gammaproteobacteria</taxon>
        <taxon>Alteromonadales</taxon>
        <taxon>Alteromonadaceae</taxon>
        <taxon>Alteromonas/Salinimonas group</taxon>
        <taxon>Alteromonas</taxon>
    </lineage>
</organism>
<protein>
    <recommendedName>
        <fullName evidence="3">Co-chaperone DjlA N-terminal domain-containing protein</fullName>
    </recommendedName>
</protein>
<dbReference type="Proteomes" id="UP000095392">
    <property type="component" value="Unassembled WGS sequence"/>
</dbReference>
<dbReference type="EMBL" id="MIPY01000058">
    <property type="protein sequence ID" value="OES24771.1"/>
    <property type="molecule type" value="Genomic_DNA"/>
</dbReference>
<evidence type="ECO:0000313" key="1">
    <source>
        <dbReference type="EMBL" id="OES24771.1"/>
    </source>
</evidence>
<sequence>MLDNDEKQAFNEALLKLMLLIYRIDHKITLAEQDKFDEIKRRMDWQSTINIESYITHASGLVSQYVNEKRPLDLLKAIREDLNYDPKLAIGMAQAMMDIDQSRHEDEEEIMSYLTTKLTIAA</sequence>
<accession>A0AB36FN86</accession>
<proteinExistence type="predicted"/>
<dbReference type="SUPFAM" id="SSF158682">
    <property type="entry name" value="TerB-like"/>
    <property type="match status" value="1"/>
</dbReference>
<dbReference type="AlphaFoldDB" id="A0AB36FN86"/>
<evidence type="ECO:0000313" key="2">
    <source>
        <dbReference type="Proteomes" id="UP000095392"/>
    </source>
</evidence>
<dbReference type="InterPro" id="IPR029024">
    <property type="entry name" value="TerB-like"/>
</dbReference>
<comment type="caution">
    <text evidence="1">The sequence shown here is derived from an EMBL/GenBank/DDBJ whole genome shotgun (WGS) entry which is preliminary data.</text>
</comment>
<dbReference type="Gene3D" id="1.10.3680.10">
    <property type="entry name" value="TerB-like"/>
    <property type="match status" value="1"/>
</dbReference>
<evidence type="ECO:0008006" key="3">
    <source>
        <dbReference type="Google" id="ProtNLM"/>
    </source>
</evidence>
<gene>
    <name evidence="1" type="ORF">BFV95_4530</name>
</gene>